<accession>A0A1J1LNB1</accession>
<protein>
    <recommendedName>
        <fullName evidence="3">Ferritin-like diiron domain-containing protein</fullName>
    </recommendedName>
</protein>
<evidence type="ECO:0008006" key="3">
    <source>
        <dbReference type="Google" id="ProtNLM"/>
    </source>
</evidence>
<evidence type="ECO:0000313" key="1">
    <source>
        <dbReference type="EMBL" id="CUR33428.1"/>
    </source>
</evidence>
<organism evidence="1 2">
    <name type="scientific">Planktothrix tepida PCC 9214</name>
    <dbReference type="NCBI Taxonomy" id="671072"/>
    <lineage>
        <taxon>Bacteria</taxon>
        <taxon>Bacillati</taxon>
        <taxon>Cyanobacteriota</taxon>
        <taxon>Cyanophyceae</taxon>
        <taxon>Oscillatoriophycideae</taxon>
        <taxon>Oscillatoriales</taxon>
        <taxon>Microcoleaceae</taxon>
        <taxon>Planktothrix</taxon>
    </lineage>
</organism>
<name>A0A1J1LNB1_9CYAN</name>
<reference evidence="2" key="1">
    <citation type="submission" date="2015-10" db="EMBL/GenBank/DDBJ databases">
        <authorList>
            <person name="Regsiter A."/>
            <person name="william w."/>
        </authorList>
    </citation>
    <scope>NUCLEOTIDE SEQUENCE [LARGE SCALE GENOMIC DNA]</scope>
</reference>
<dbReference type="EMBL" id="CZDF01000157">
    <property type="protein sequence ID" value="CUR33428.1"/>
    <property type="molecule type" value="Genomic_DNA"/>
</dbReference>
<gene>
    <name evidence="1" type="ORF">PL9214510097</name>
</gene>
<sequence length="82" mass="9678">MESNRMVATNNAKVISDLEYDLLAVLKNKTEAIEIYKTYMQDAQEMDSQPCVQLFEKLQQEEMRQAEEVRHHLQEVMQKGKM</sequence>
<dbReference type="AlphaFoldDB" id="A0A1J1LNB1"/>
<proteinExistence type="predicted"/>
<keyword evidence="2" id="KW-1185">Reference proteome</keyword>
<evidence type="ECO:0000313" key="2">
    <source>
        <dbReference type="Proteomes" id="UP000184315"/>
    </source>
</evidence>
<dbReference type="STRING" id="671072.PL9214510097"/>
<dbReference type="Proteomes" id="UP000184315">
    <property type="component" value="Unassembled WGS sequence"/>
</dbReference>